<evidence type="ECO:0000313" key="2">
    <source>
        <dbReference type="Proteomes" id="UP000054477"/>
    </source>
</evidence>
<dbReference type="EMBL" id="KN838659">
    <property type="protein sequence ID" value="KIJ98876.1"/>
    <property type="molecule type" value="Genomic_DNA"/>
</dbReference>
<evidence type="ECO:0000313" key="1">
    <source>
        <dbReference type="EMBL" id="KIJ98876.1"/>
    </source>
</evidence>
<dbReference type="InterPro" id="IPR052980">
    <property type="entry name" value="Crinkler_effector"/>
</dbReference>
<dbReference type="Proteomes" id="UP000054477">
    <property type="component" value="Unassembled WGS sequence"/>
</dbReference>
<protein>
    <recommendedName>
        <fullName evidence="3">Crinkler (CRN) family protein</fullName>
    </recommendedName>
</protein>
<dbReference type="AlphaFoldDB" id="A0A0C9XMW0"/>
<reference evidence="2" key="2">
    <citation type="submission" date="2015-01" db="EMBL/GenBank/DDBJ databases">
        <title>Evolutionary Origins and Diversification of the Mycorrhizal Mutualists.</title>
        <authorList>
            <consortium name="DOE Joint Genome Institute"/>
            <consortium name="Mycorrhizal Genomics Consortium"/>
            <person name="Kohler A."/>
            <person name="Kuo A."/>
            <person name="Nagy L.G."/>
            <person name="Floudas D."/>
            <person name="Copeland A."/>
            <person name="Barry K.W."/>
            <person name="Cichocki N."/>
            <person name="Veneault-Fourrey C."/>
            <person name="LaButti K."/>
            <person name="Lindquist E.A."/>
            <person name="Lipzen A."/>
            <person name="Lundell T."/>
            <person name="Morin E."/>
            <person name="Murat C."/>
            <person name="Riley R."/>
            <person name="Ohm R."/>
            <person name="Sun H."/>
            <person name="Tunlid A."/>
            <person name="Henrissat B."/>
            <person name="Grigoriev I.V."/>
            <person name="Hibbett D.S."/>
            <person name="Martin F."/>
        </authorList>
    </citation>
    <scope>NUCLEOTIDE SEQUENCE [LARGE SCALE GENOMIC DNA]</scope>
    <source>
        <strain evidence="2">LaAM-08-1</strain>
    </source>
</reference>
<dbReference type="HOGENOM" id="CLU_024806_0_0_1"/>
<reference evidence="1 2" key="1">
    <citation type="submission" date="2014-04" db="EMBL/GenBank/DDBJ databases">
        <authorList>
            <consortium name="DOE Joint Genome Institute"/>
            <person name="Kuo A."/>
            <person name="Kohler A."/>
            <person name="Nagy L.G."/>
            <person name="Floudas D."/>
            <person name="Copeland A."/>
            <person name="Barry K.W."/>
            <person name="Cichocki N."/>
            <person name="Veneault-Fourrey C."/>
            <person name="LaButti K."/>
            <person name="Lindquist E.A."/>
            <person name="Lipzen A."/>
            <person name="Lundell T."/>
            <person name="Morin E."/>
            <person name="Murat C."/>
            <person name="Sun H."/>
            <person name="Tunlid A."/>
            <person name="Henrissat B."/>
            <person name="Grigoriev I.V."/>
            <person name="Hibbett D.S."/>
            <person name="Martin F."/>
            <person name="Nordberg H.P."/>
            <person name="Cantor M.N."/>
            <person name="Hua S.X."/>
        </authorList>
    </citation>
    <scope>NUCLEOTIDE SEQUENCE [LARGE SCALE GENOMIC DNA]</scope>
    <source>
        <strain evidence="1 2">LaAM-08-1</strain>
    </source>
</reference>
<dbReference type="OrthoDB" id="2340858at2759"/>
<evidence type="ECO:0008006" key="3">
    <source>
        <dbReference type="Google" id="ProtNLM"/>
    </source>
</evidence>
<proteinExistence type="predicted"/>
<gene>
    <name evidence="1" type="ORF">K443DRAFT_193035</name>
</gene>
<sequence length="594" mass="67892">MSLQWVSGSTFASIVKIPSYMKPWPILDTDDPLALFHAKFWGKNMADEEQQWLNAQQASPATGSEFGLRDQEGEERMDAVVNKKMVGDETAAVDENFMDEATTMDPDDDIIPGCYMLDIGIDGFMLKLWIRAEYIRIFNSVNAYYDRPMFTPGAPCVVVTGQPGIGKSVWVYYALRRCLAERKPVIWYSKDCCYLFVEEGVYKMPADFQTANFKPFIWTLVDSDEAPEGVPPYLVPHRTPLFVIFSTSPCRGRWSRLHKTVRPIVAIMNPWKRKEILRAASIYPLGDINESRTNEIFDQLGPTPCLCIDYQRNYMAMSQYERDLGTAISEVTSNNLESLLRTACSGDFGINSMFHRIALLSRESLDNVYSQGVVIPITPYIQSRLSNRFRVLERKEHLRIYKAFARVREGRKMAGIFFEALTQTALQEGITLELVPMVKLDEASRGAPRWYSSHVLLTNSQLEEQCKVALMRQLKININPIRMEEFPDNKCLSLAHNVMYVPEVENKVALNSFIWLNEELFIFQFTVEETYNIKWGLLDFFKKYVAPPPSPSSWKILFIIEPKQKLICSQPQIATLGEMGMYSAVVDVKGLSVA</sequence>
<name>A0A0C9XMW0_9AGAR</name>
<dbReference type="PANTHER" id="PTHR33129">
    <property type="entry name" value="PROTEIN KINASE DOMAIN-CONTAINING PROTEIN-RELATED"/>
    <property type="match status" value="1"/>
</dbReference>
<dbReference type="PANTHER" id="PTHR33129:SF1">
    <property type="entry name" value="ATP-BINDING PROTEIN"/>
    <property type="match status" value="1"/>
</dbReference>
<accession>A0A0C9XMW0</accession>
<keyword evidence="2" id="KW-1185">Reference proteome</keyword>
<organism evidence="1 2">
    <name type="scientific">Laccaria amethystina LaAM-08-1</name>
    <dbReference type="NCBI Taxonomy" id="1095629"/>
    <lineage>
        <taxon>Eukaryota</taxon>
        <taxon>Fungi</taxon>
        <taxon>Dikarya</taxon>
        <taxon>Basidiomycota</taxon>
        <taxon>Agaricomycotina</taxon>
        <taxon>Agaricomycetes</taxon>
        <taxon>Agaricomycetidae</taxon>
        <taxon>Agaricales</taxon>
        <taxon>Agaricineae</taxon>
        <taxon>Hydnangiaceae</taxon>
        <taxon>Laccaria</taxon>
    </lineage>
</organism>